<proteinExistence type="predicted"/>
<dbReference type="EMBL" id="VSRR010127417">
    <property type="protein sequence ID" value="MPD01504.1"/>
    <property type="molecule type" value="Genomic_DNA"/>
</dbReference>
<sequence>MYGCMCVADVCMHVCVEVKGFVISVSHRIYTSYRRANTPRPHATSPHHVATPHRHTSISHAALI</sequence>
<organism evidence="1 2">
    <name type="scientific">Portunus trituberculatus</name>
    <name type="common">Swimming crab</name>
    <name type="synonym">Neptunus trituberculatus</name>
    <dbReference type="NCBI Taxonomy" id="210409"/>
    <lineage>
        <taxon>Eukaryota</taxon>
        <taxon>Metazoa</taxon>
        <taxon>Ecdysozoa</taxon>
        <taxon>Arthropoda</taxon>
        <taxon>Crustacea</taxon>
        <taxon>Multicrustacea</taxon>
        <taxon>Malacostraca</taxon>
        <taxon>Eumalacostraca</taxon>
        <taxon>Eucarida</taxon>
        <taxon>Decapoda</taxon>
        <taxon>Pleocyemata</taxon>
        <taxon>Brachyura</taxon>
        <taxon>Eubrachyura</taxon>
        <taxon>Portunoidea</taxon>
        <taxon>Portunidae</taxon>
        <taxon>Portuninae</taxon>
        <taxon>Portunus</taxon>
    </lineage>
</organism>
<accession>A0A5B7K4M0</accession>
<evidence type="ECO:0000313" key="2">
    <source>
        <dbReference type="Proteomes" id="UP000324222"/>
    </source>
</evidence>
<keyword evidence="2" id="KW-1185">Reference proteome</keyword>
<comment type="caution">
    <text evidence="1">The sequence shown here is derived from an EMBL/GenBank/DDBJ whole genome shotgun (WGS) entry which is preliminary data.</text>
</comment>
<evidence type="ECO:0000313" key="1">
    <source>
        <dbReference type="EMBL" id="MPD01504.1"/>
    </source>
</evidence>
<protein>
    <submittedName>
        <fullName evidence="1">Uncharacterized protein</fullName>
    </submittedName>
</protein>
<name>A0A5B7K4M0_PORTR</name>
<dbReference type="Proteomes" id="UP000324222">
    <property type="component" value="Unassembled WGS sequence"/>
</dbReference>
<reference evidence="1 2" key="1">
    <citation type="submission" date="2019-05" db="EMBL/GenBank/DDBJ databases">
        <title>Another draft genome of Portunus trituberculatus and its Hox gene families provides insights of decapod evolution.</title>
        <authorList>
            <person name="Jeong J.-H."/>
            <person name="Song I."/>
            <person name="Kim S."/>
            <person name="Choi T."/>
            <person name="Kim D."/>
            <person name="Ryu S."/>
            <person name="Kim W."/>
        </authorList>
    </citation>
    <scope>NUCLEOTIDE SEQUENCE [LARGE SCALE GENOMIC DNA]</scope>
    <source>
        <tissue evidence="1">Muscle</tissue>
    </source>
</reference>
<gene>
    <name evidence="1" type="ORF">E2C01_097036</name>
</gene>
<dbReference type="AlphaFoldDB" id="A0A5B7K4M0"/>